<dbReference type="GO" id="GO:0003735">
    <property type="term" value="F:structural constituent of ribosome"/>
    <property type="evidence" value="ECO:0007669"/>
    <property type="project" value="InterPro"/>
</dbReference>
<dbReference type="STRING" id="1797529.A2570_02025"/>
<dbReference type="PANTHER" id="PTHR15680">
    <property type="entry name" value="RIBOSOMAL PROTEIN L19"/>
    <property type="match status" value="1"/>
</dbReference>
<keyword evidence="2 5" id="KW-0689">Ribosomal protein</keyword>
<evidence type="ECO:0000313" key="5">
    <source>
        <dbReference type="EMBL" id="OGY40503.1"/>
    </source>
</evidence>
<dbReference type="PIRSF" id="PIRSF002191">
    <property type="entry name" value="Ribosomal_L19"/>
    <property type="match status" value="1"/>
</dbReference>
<name>A0A1G1XK77_9BACT</name>
<comment type="function">
    <text evidence="4">This protein is located at the 30S-50S ribosomal subunit interface and may play a role in the structure and function of the aminoacyl-tRNA binding site.</text>
</comment>
<comment type="similarity">
    <text evidence="1 4">Belongs to the bacterial ribosomal protein bL19 family.</text>
</comment>
<dbReference type="InterPro" id="IPR008991">
    <property type="entry name" value="Translation_prot_SH3-like_sf"/>
</dbReference>
<dbReference type="PRINTS" id="PR00061">
    <property type="entry name" value="RIBOSOMALL19"/>
</dbReference>
<keyword evidence="3 4" id="KW-0687">Ribonucleoprotein</keyword>
<dbReference type="Gene3D" id="2.30.30.790">
    <property type="match status" value="1"/>
</dbReference>
<gene>
    <name evidence="5" type="ORF">A2570_02025</name>
</gene>
<proteinExistence type="inferred from homology"/>
<dbReference type="InterPro" id="IPR001857">
    <property type="entry name" value="Ribosomal_bL19"/>
</dbReference>
<dbReference type="EMBL" id="MHHY01000007">
    <property type="protein sequence ID" value="OGY40503.1"/>
    <property type="molecule type" value="Genomic_DNA"/>
</dbReference>
<evidence type="ECO:0000256" key="4">
    <source>
        <dbReference type="RuleBase" id="RU000559"/>
    </source>
</evidence>
<protein>
    <recommendedName>
        <fullName evidence="4">50S ribosomal protein L19</fullName>
    </recommendedName>
</protein>
<evidence type="ECO:0000256" key="1">
    <source>
        <dbReference type="ARBA" id="ARBA00005781"/>
    </source>
</evidence>
<dbReference type="GO" id="GO:0006412">
    <property type="term" value="P:translation"/>
    <property type="evidence" value="ECO:0007669"/>
    <property type="project" value="InterPro"/>
</dbReference>
<dbReference type="NCBIfam" id="TIGR01024">
    <property type="entry name" value="rplS_bact"/>
    <property type="match status" value="1"/>
</dbReference>
<dbReference type="InterPro" id="IPR038657">
    <property type="entry name" value="Ribosomal_bL19_sf"/>
</dbReference>
<evidence type="ECO:0000256" key="3">
    <source>
        <dbReference type="ARBA" id="ARBA00023274"/>
    </source>
</evidence>
<sequence>MNNKVLEIHKSLAKTNLPEIKSGMKVKVWYKIKEGEKWRTTYFEGIVIAVKHGLKTLNSTFTVRKIAVDNVGVDMTWPTHSPIIEKINILQTPKVRRAKVYYLRERSRKQVRAKLKNTVIKKEKEETEEKQP</sequence>
<dbReference type="Pfam" id="PF01245">
    <property type="entry name" value="Ribosomal_L19"/>
    <property type="match status" value="1"/>
</dbReference>
<reference evidence="5 6" key="1">
    <citation type="journal article" date="2016" name="Nat. Commun.">
        <title>Thousands of microbial genomes shed light on interconnected biogeochemical processes in an aquifer system.</title>
        <authorList>
            <person name="Anantharaman K."/>
            <person name="Brown C.T."/>
            <person name="Hug L.A."/>
            <person name="Sharon I."/>
            <person name="Castelle C.J."/>
            <person name="Probst A.J."/>
            <person name="Thomas B.C."/>
            <person name="Singh A."/>
            <person name="Wilkins M.J."/>
            <person name="Karaoz U."/>
            <person name="Brodie E.L."/>
            <person name="Williams K.H."/>
            <person name="Hubbard S.S."/>
            <person name="Banfield J.F."/>
        </authorList>
    </citation>
    <scope>NUCLEOTIDE SEQUENCE [LARGE SCALE GENOMIC DNA]</scope>
</reference>
<dbReference type="AlphaFoldDB" id="A0A1G1XK77"/>
<accession>A0A1G1XK77</accession>
<dbReference type="GO" id="GO:0005840">
    <property type="term" value="C:ribosome"/>
    <property type="evidence" value="ECO:0007669"/>
    <property type="project" value="UniProtKB-KW"/>
</dbReference>
<evidence type="ECO:0000313" key="6">
    <source>
        <dbReference type="Proteomes" id="UP000178570"/>
    </source>
</evidence>
<organism evidence="5 6">
    <name type="scientific">Candidatus Brennerbacteria bacterium RIFOXYD1_FULL_41_16</name>
    <dbReference type="NCBI Taxonomy" id="1797529"/>
    <lineage>
        <taxon>Bacteria</taxon>
        <taxon>Candidatus Brenneribacteriota</taxon>
    </lineage>
</organism>
<evidence type="ECO:0000256" key="2">
    <source>
        <dbReference type="ARBA" id="ARBA00022980"/>
    </source>
</evidence>
<dbReference type="SUPFAM" id="SSF50104">
    <property type="entry name" value="Translation proteins SH3-like domain"/>
    <property type="match status" value="1"/>
</dbReference>
<dbReference type="Proteomes" id="UP000178570">
    <property type="component" value="Unassembled WGS sequence"/>
</dbReference>
<dbReference type="GO" id="GO:1990904">
    <property type="term" value="C:ribonucleoprotein complex"/>
    <property type="evidence" value="ECO:0007669"/>
    <property type="project" value="UniProtKB-KW"/>
</dbReference>
<dbReference type="PANTHER" id="PTHR15680:SF9">
    <property type="entry name" value="LARGE RIBOSOMAL SUBUNIT PROTEIN BL19M"/>
    <property type="match status" value="1"/>
</dbReference>
<comment type="caution">
    <text evidence="5">The sequence shown here is derived from an EMBL/GenBank/DDBJ whole genome shotgun (WGS) entry which is preliminary data.</text>
</comment>